<organism evidence="4">
    <name type="scientific">Steinernema carpocapsae</name>
    <name type="common">Entomopathogenic nematode</name>
    <dbReference type="NCBI Taxonomy" id="34508"/>
    <lineage>
        <taxon>Eukaryota</taxon>
        <taxon>Metazoa</taxon>
        <taxon>Ecdysozoa</taxon>
        <taxon>Nematoda</taxon>
        <taxon>Chromadorea</taxon>
        <taxon>Rhabditida</taxon>
        <taxon>Tylenchina</taxon>
        <taxon>Panagrolaimomorpha</taxon>
        <taxon>Strongyloidoidea</taxon>
        <taxon>Steinernematidae</taxon>
        <taxon>Steinernema</taxon>
    </lineage>
</organism>
<evidence type="ECO:0000313" key="4">
    <source>
        <dbReference type="EMBL" id="TKR81225.1"/>
    </source>
</evidence>
<proteinExistence type="inferred from homology"/>
<name>A0A4V6A311_STECR</name>
<dbReference type="OrthoDB" id="10019596at2759"/>
<evidence type="ECO:0000256" key="1">
    <source>
        <dbReference type="ARBA" id="ARBA00009034"/>
    </source>
</evidence>
<feature type="signal peptide" evidence="3">
    <location>
        <begin position="1"/>
        <end position="24"/>
    </location>
</feature>
<dbReference type="SUPFAM" id="SSF56994">
    <property type="entry name" value="Insulin-like"/>
    <property type="match status" value="1"/>
</dbReference>
<dbReference type="InterPro" id="IPR022353">
    <property type="entry name" value="Insulin_CS"/>
</dbReference>
<keyword evidence="2 3" id="KW-0732">Signal</keyword>
<reference evidence="4" key="2">
    <citation type="journal article" date="2015" name="Genome Biol.">
        <title>Comparative genomics of Steinernema reveals deeply conserved gene regulatory networks.</title>
        <authorList>
            <person name="Dillman A.R."/>
            <person name="Macchietto M."/>
            <person name="Porter C.F."/>
            <person name="Rogers A."/>
            <person name="Williams B."/>
            <person name="Antoshechkin I."/>
            <person name="Lee M.M."/>
            <person name="Goodwin Z."/>
            <person name="Lu X."/>
            <person name="Lewis E.E."/>
            <person name="Goodrich-Blair H."/>
            <person name="Stock S.P."/>
            <person name="Adams B.J."/>
            <person name="Sternberg P.W."/>
            <person name="Mortazavi A."/>
        </authorList>
    </citation>
    <scope>NUCLEOTIDE SEQUENCE [LARGE SCALE GENOMIC DNA]</scope>
    <source>
        <strain evidence="4">ALL</strain>
    </source>
</reference>
<evidence type="ECO:0000256" key="2">
    <source>
        <dbReference type="ARBA" id="ARBA00022729"/>
    </source>
</evidence>
<evidence type="ECO:0008006" key="5">
    <source>
        <dbReference type="Google" id="ProtNLM"/>
    </source>
</evidence>
<dbReference type="Gene3D" id="1.10.100.10">
    <property type="entry name" value="Insulin-like"/>
    <property type="match status" value="1"/>
</dbReference>
<comment type="caution">
    <text evidence="4">The sequence shown here is derived from an EMBL/GenBank/DDBJ whole genome shotgun (WGS) entry which is preliminary data.</text>
</comment>
<dbReference type="EMBL" id="AZBU02000004">
    <property type="protein sequence ID" value="TKR81225.1"/>
    <property type="molecule type" value="Genomic_DNA"/>
</dbReference>
<feature type="chain" id="PRO_5020856606" description="Insulin-like domain-containing protein" evidence="3">
    <location>
        <begin position="25"/>
        <end position="146"/>
    </location>
</feature>
<comment type="similarity">
    <text evidence="1">Belongs to the insulin family.</text>
</comment>
<sequence length="146" mass="16384">MSKFLIFIALATIVAIYPDVTVEAFKLCGTKLTMLLSDTCKFRNEKWPCYKGEAFYQGGYAGRGLERETSTRLGVATDCCENECSIDVIAKRCCFTSECLQSCYPNSSYDKMDSQVFQFFLPTTTLSTIEYDDAYLDGEDDGSFSL</sequence>
<gene>
    <name evidence="4" type="ORF">L596_015133</name>
</gene>
<reference evidence="4" key="1">
    <citation type="submission" date="2013-11" db="EMBL/GenBank/DDBJ databases">
        <authorList>
            <person name="Sternberg P."/>
            <person name="Dillman A."/>
            <person name="Macchietto M."/>
        </authorList>
    </citation>
    <scope>NUCLEOTIDE SEQUENCE</scope>
    <source>
        <strain evidence="4">ALL</strain>
    </source>
</reference>
<protein>
    <recommendedName>
        <fullName evidence="5">Insulin-like domain-containing protein</fullName>
    </recommendedName>
</protein>
<evidence type="ECO:0000256" key="3">
    <source>
        <dbReference type="SAM" id="SignalP"/>
    </source>
</evidence>
<dbReference type="AlphaFoldDB" id="A0A4V6A311"/>
<dbReference type="PROSITE" id="PS00262">
    <property type="entry name" value="INSULIN"/>
    <property type="match status" value="1"/>
</dbReference>
<dbReference type="InterPro" id="IPR036438">
    <property type="entry name" value="Insulin-like_sf"/>
</dbReference>
<accession>A0A4V6A311</accession>
<reference evidence="4" key="3">
    <citation type="journal article" date="2019" name="G3 (Bethesda)">
        <title>Hybrid Assembly of the Genome of the Entomopathogenic Nematode Steinernema carpocapsae Identifies the X-Chromosome.</title>
        <authorList>
            <person name="Serra L."/>
            <person name="Macchietto M."/>
            <person name="Macias-Munoz A."/>
            <person name="McGill C.J."/>
            <person name="Rodriguez I.M."/>
            <person name="Rodriguez B."/>
            <person name="Murad R."/>
            <person name="Mortazavi A."/>
        </authorList>
    </citation>
    <scope>NUCLEOTIDE SEQUENCE</scope>
    <source>
        <strain evidence="4">ALL</strain>
    </source>
</reference>